<dbReference type="Proteomes" id="UP000240883">
    <property type="component" value="Unassembled WGS sequence"/>
</dbReference>
<accession>A0A2T2ND48</accession>
<dbReference type="GO" id="GO:0005737">
    <property type="term" value="C:cytoplasm"/>
    <property type="evidence" value="ECO:0007669"/>
    <property type="project" value="TreeGrafter"/>
</dbReference>
<dbReference type="EMBL" id="KZ678140">
    <property type="protein sequence ID" value="PSN63309.1"/>
    <property type="molecule type" value="Genomic_DNA"/>
</dbReference>
<dbReference type="SUPFAM" id="SSF100950">
    <property type="entry name" value="NagB/RpiA/CoA transferase-like"/>
    <property type="match status" value="1"/>
</dbReference>
<dbReference type="AlphaFoldDB" id="A0A2T2ND48"/>
<sequence>MAPNNTTKSDQRSVIWNRVYPKLLKHAVADSRFSFDFLKFVPDFQGSSSAVDSLVQLPCYQSAKTLLVTPDNSLEGLRFRALKDGKNLLVATHQLRRGFVLLNPNRIPDEQYQSASWLDGMERPGIGRNLTLSQLQNEGVKIDLSVIGGLAFSTQGVIIWEGPSLFEVQWAMLLDTKSLSPETPVIAVAHDSQVVDEKEEGLEETKPAQSGEVQCDFLVTPGKTYDIKDAVKSRNGIDFEKLDQDALNNIPPLQELKGIRMMESIMKGSGFGKEEKEPERTISEEEQMGMSIVDKLMKGFKF</sequence>
<evidence type="ECO:0000313" key="2">
    <source>
        <dbReference type="Proteomes" id="UP000240883"/>
    </source>
</evidence>
<dbReference type="Gene3D" id="3.40.50.10420">
    <property type="entry name" value="NagB/RpiA/CoA transferase-like"/>
    <property type="match status" value="1"/>
</dbReference>
<proteinExistence type="predicted"/>
<evidence type="ECO:0000313" key="1">
    <source>
        <dbReference type="EMBL" id="PSN63309.1"/>
    </source>
</evidence>
<dbReference type="InterPro" id="IPR024185">
    <property type="entry name" value="FTHF_cligase-like_sf"/>
</dbReference>
<gene>
    <name evidence="1" type="ORF">BS50DRAFT_109317</name>
</gene>
<keyword evidence="2" id="KW-1185">Reference proteome</keyword>
<organism evidence="1 2">
    <name type="scientific">Corynespora cassiicola Philippines</name>
    <dbReference type="NCBI Taxonomy" id="1448308"/>
    <lineage>
        <taxon>Eukaryota</taxon>
        <taxon>Fungi</taxon>
        <taxon>Dikarya</taxon>
        <taxon>Ascomycota</taxon>
        <taxon>Pezizomycotina</taxon>
        <taxon>Dothideomycetes</taxon>
        <taxon>Pleosporomycetidae</taxon>
        <taxon>Pleosporales</taxon>
        <taxon>Corynesporascaceae</taxon>
        <taxon>Corynespora</taxon>
    </lineage>
</organism>
<dbReference type="PANTHER" id="PTHR13017:SF0">
    <property type="entry name" value="METHENYLTETRAHYDROFOLATE SYNTHASE DOMAIN-CONTAINING PROTEIN"/>
    <property type="match status" value="1"/>
</dbReference>
<dbReference type="InterPro" id="IPR037171">
    <property type="entry name" value="NagB/RpiA_transferase-like"/>
</dbReference>
<dbReference type="OrthoDB" id="433414at2759"/>
<dbReference type="PANTHER" id="PTHR13017">
    <property type="entry name" value="5-FORMYLTETRAHYDROFOLATE CYCLO-LIGASE-RELATED"/>
    <property type="match status" value="1"/>
</dbReference>
<reference evidence="1 2" key="1">
    <citation type="journal article" date="2018" name="Front. Microbiol.">
        <title>Genome-Wide Analysis of Corynespora cassiicola Leaf Fall Disease Putative Effectors.</title>
        <authorList>
            <person name="Lopez D."/>
            <person name="Ribeiro S."/>
            <person name="Label P."/>
            <person name="Fumanal B."/>
            <person name="Venisse J.S."/>
            <person name="Kohler A."/>
            <person name="de Oliveira R.R."/>
            <person name="Labutti K."/>
            <person name="Lipzen A."/>
            <person name="Lail K."/>
            <person name="Bauer D."/>
            <person name="Ohm R.A."/>
            <person name="Barry K.W."/>
            <person name="Spatafora J."/>
            <person name="Grigoriev I.V."/>
            <person name="Martin F.M."/>
            <person name="Pujade-Renaud V."/>
        </authorList>
    </citation>
    <scope>NUCLEOTIDE SEQUENCE [LARGE SCALE GENOMIC DNA]</scope>
    <source>
        <strain evidence="1 2">Philippines</strain>
    </source>
</reference>
<name>A0A2T2ND48_CORCC</name>
<dbReference type="STRING" id="1448308.A0A2T2ND48"/>
<protein>
    <submittedName>
        <fullName evidence="1">Uncharacterized protein</fullName>
    </submittedName>
</protein>
<dbReference type="InterPro" id="IPR002698">
    <property type="entry name" value="FTHF_cligase"/>
</dbReference>